<dbReference type="InterPro" id="IPR001343">
    <property type="entry name" value="Hemolysn_Ca-bd"/>
</dbReference>
<dbReference type="Pfam" id="PF00353">
    <property type="entry name" value="HemolysinCabind"/>
    <property type="match status" value="1"/>
</dbReference>
<dbReference type="CDD" id="cd04277">
    <property type="entry name" value="ZnMc_serralysin_like"/>
    <property type="match status" value="1"/>
</dbReference>
<dbReference type="Proteomes" id="UP000755551">
    <property type="component" value="Unassembled WGS sequence"/>
</dbReference>
<organism evidence="5 6">
    <name type="scientific">Marinobacterium weihaiense</name>
    <dbReference type="NCBI Taxonomy" id="2851016"/>
    <lineage>
        <taxon>Bacteria</taxon>
        <taxon>Pseudomonadati</taxon>
        <taxon>Pseudomonadota</taxon>
        <taxon>Gammaproteobacteria</taxon>
        <taxon>Oceanospirillales</taxon>
        <taxon>Oceanospirillaceae</taxon>
        <taxon>Marinobacterium</taxon>
    </lineage>
</organism>
<reference evidence="5 6" key="1">
    <citation type="submission" date="2021-06" db="EMBL/GenBank/DDBJ databases">
        <title>Bacterium isolated from marine sediment.</title>
        <authorList>
            <person name="Zhu K.-L."/>
            <person name="Du Z.-J."/>
            <person name="Liang Q.-Y."/>
        </authorList>
    </citation>
    <scope>NUCLEOTIDE SEQUENCE [LARGE SCALE GENOMIC DNA]</scope>
    <source>
        <strain evidence="5 6">A346</strain>
    </source>
</reference>
<sequence length="545" mass="59999">MNVTPTAYTAQWFSGLLSAYRWTGDTLTYSFPSGTAQHAGNYSNDDEWSSWYALNQTHRNAFRQLAEQVSQLTRLNLIEVVDDEAYGDLRIAFTDLMSPETSGYAYYPRPYYVDGTEASAASGDIWLNQSTGAGSAAPGSWLNHTMIHELGHALGLAHSFEADDGFPAVPGAQDNYQYTVMSYSDHPDQPGTLPVGFQLMDIAALQYLYGANRAFNAGDTHYRFDTDIPVQTLWDGGGNDTLDFSALTRSVIADLSAGGFISAGSVTDAWGDKQTGHNNLALAFGTEFEHLIATSGNDRVTGARHDNHAELGEGHDLYHWQGGHDRVDGGAGQDLLLLDLPVERWALDTRHGLTLDRLSLKLDGSWNNAVTFSGMEQIRFGALDYTPHDLLFNIAGDAHLASPESPWNSDVLANGQIIAAEDAQLYRAYLGIMGRTPDEAGFDWWAAQLQQGAALEDMTAGFLTSPEFRNRADTNRDSQISPEELLDELYANTLGRNPDLGGYNWWRDALYSGVRTPDRVMLEFTQSDEYIDASLQLVGLQLWLT</sequence>
<keyword evidence="2" id="KW-0964">Secreted</keyword>
<gene>
    <name evidence="5" type="ORF">KTN04_02970</name>
</gene>
<keyword evidence="3" id="KW-0677">Repeat</keyword>
<protein>
    <submittedName>
        <fullName evidence="5">DUF4214 domain-containing protein</fullName>
    </submittedName>
</protein>
<dbReference type="Pfam" id="PF13946">
    <property type="entry name" value="DUF4214"/>
    <property type="match status" value="2"/>
</dbReference>
<dbReference type="InterPro" id="IPR006026">
    <property type="entry name" value="Peptidase_Metallo"/>
</dbReference>
<evidence type="ECO:0000313" key="6">
    <source>
        <dbReference type="Proteomes" id="UP000755551"/>
    </source>
</evidence>
<dbReference type="SMART" id="SM00235">
    <property type="entry name" value="ZnMc"/>
    <property type="match status" value="1"/>
</dbReference>
<dbReference type="InterPro" id="IPR025282">
    <property type="entry name" value="DUF4214"/>
</dbReference>
<evidence type="ECO:0000256" key="2">
    <source>
        <dbReference type="ARBA" id="ARBA00022525"/>
    </source>
</evidence>
<evidence type="ECO:0000259" key="4">
    <source>
        <dbReference type="SMART" id="SM00235"/>
    </source>
</evidence>
<dbReference type="InterPro" id="IPR013858">
    <property type="entry name" value="Peptidase_M10B_C"/>
</dbReference>
<accession>A0ABS6M8S8</accession>
<evidence type="ECO:0000256" key="1">
    <source>
        <dbReference type="ARBA" id="ARBA00004613"/>
    </source>
</evidence>
<dbReference type="RefSeq" id="WP_217333728.1">
    <property type="nucleotide sequence ID" value="NZ_JAHQZT010000003.1"/>
</dbReference>
<dbReference type="InterPro" id="IPR034033">
    <property type="entry name" value="Serralysin-like"/>
</dbReference>
<comment type="subcellular location">
    <subcellularLocation>
        <location evidence="1">Secreted</location>
    </subcellularLocation>
</comment>
<comment type="caution">
    <text evidence="5">The sequence shown here is derived from an EMBL/GenBank/DDBJ whole genome shotgun (WGS) entry which is preliminary data.</text>
</comment>
<name>A0ABS6M8S8_9GAMM</name>
<keyword evidence="6" id="KW-1185">Reference proteome</keyword>
<proteinExistence type="predicted"/>
<dbReference type="EMBL" id="JAHQZT010000003">
    <property type="protein sequence ID" value="MBV0932299.1"/>
    <property type="molecule type" value="Genomic_DNA"/>
</dbReference>
<evidence type="ECO:0000256" key="3">
    <source>
        <dbReference type="ARBA" id="ARBA00022737"/>
    </source>
</evidence>
<dbReference type="Pfam" id="PF08548">
    <property type="entry name" value="Peptidase_M10_C"/>
    <property type="match status" value="1"/>
</dbReference>
<evidence type="ECO:0000313" key="5">
    <source>
        <dbReference type="EMBL" id="MBV0932299.1"/>
    </source>
</evidence>
<feature type="domain" description="Peptidase metallopeptidase" evidence="4">
    <location>
        <begin position="18"/>
        <end position="211"/>
    </location>
</feature>